<dbReference type="Proteomes" id="UP000585970">
    <property type="component" value="Unassembled WGS sequence"/>
</dbReference>
<organism evidence="1 2">
    <name type="scientific">Bartonella fuyuanensis</name>
    <dbReference type="NCBI Taxonomy" id="1460968"/>
    <lineage>
        <taxon>Bacteria</taxon>
        <taxon>Pseudomonadati</taxon>
        <taxon>Pseudomonadota</taxon>
        <taxon>Alphaproteobacteria</taxon>
        <taxon>Hyphomicrobiales</taxon>
        <taxon>Bartonellaceae</taxon>
        <taxon>Bartonella</taxon>
    </lineage>
</organism>
<proteinExistence type="predicted"/>
<dbReference type="RefSeq" id="WP_183193402.1">
    <property type="nucleotide sequence ID" value="NZ_JACIFE010000001.1"/>
</dbReference>
<evidence type="ECO:0000313" key="2">
    <source>
        <dbReference type="Proteomes" id="UP000585970"/>
    </source>
</evidence>
<name>A0A840DW18_9HYPH</name>
<comment type="caution">
    <text evidence="1">The sequence shown here is derived from an EMBL/GenBank/DDBJ whole genome shotgun (WGS) entry which is preliminary data.</text>
</comment>
<accession>A0A840DW18</accession>
<keyword evidence="2" id="KW-1185">Reference proteome</keyword>
<sequence>MLKSGATLKIDEVVMVVLACTFVTHKDGGDQWIYRDTIHDFCHEKSLFFYESAMKGGCIL</sequence>
<dbReference type="AlphaFoldDB" id="A0A840DW18"/>
<reference evidence="1 2" key="1">
    <citation type="submission" date="2020-08" db="EMBL/GenBank/DDBJ databases">
        <title>Genomic Encyclopedia of Type Strains, Phase IV (KMG-IV): sequencing the most valuable type-strain genomes for metagenomic binning, comparative biology and taxonomic classification.</title>
        <authorList>
            <person name="Goeker M."/>
        </authorList>
    </citation>
    <scope>NUCLEOTIDE SEQUENCE [LARGE SCALE GENOMIC DNA]</scope>
    <source>
        <strain evidence="1 2">DSM 100694</strain>
    </source>
</reference>
<gene>
    <name evidence="1" type="ORF">GGR08_000036</name>
</gene>
<evidence type="ECO:0000313" key="1">
    <source>
        <dbReference type="EMBL" id="MBB4075755.1"/>
    </source>
</evidence>
<protein>
    <submittedName>
        <fullName evidence="1">Uncharacterized protein</fullName>
    </submittedName>
</protein>
<dbReference type="EMBL" id="JACIFE010000001">
    <property type="protein sequence ID" value="MBB4075755.1"/>
    <property type="molecule type" value="Genomic_DNA"/>
</dbReference>